<feature type="compositionally biased region" description="Polar residues" evidence="1">
    <location>
        <begin position="305"/>
        <end position="317"/>
    </location>
</feature>
<feature type="compositionally biased region" description="Pro residues" evidence="1">
    <location>
        <begin position="122"/>
        <end position="136"/>
    </location>
</feature>
<feature type="region of interest" description="Disordered" evidence="1">
    <location>
        <begin position="268"/>
        <end position="382"/>
    </location>
</feature>
<dbReference type="Pfam" id="PF05616">
    <property type="entry name" value="Neisseria_TspB"/>
    <property type="match status" value="1"/>
</dbReference>
<feature type="transmembrane region" description="Helical" evidence="2">
    <location>
        <begin position="443"/>
        <end position="463"/>
    </location>
</feature>
<sequence>MIKDRLLAAFLIAAFLLPNAHADSRRYFGSSGSGIVTLTDSKYSAKPLWQPFDLIDKKSGRIYEMTKLACVMNSCWYYQNETDDYYEPQALNELMNGGGGGRIDIVDLDNLDGGGGGDKTPSPTPAPSPAPAPSPKPAGGGSAGSTGGGGSAGSTGGGGSAGSTGGGGSGDKIEVIWYVDDVYSETRQGACSAWAAKKGGVGHLKSYPDVSESYRCTVYSSSGSFIVDSHVNPIKSTFSSDGKCNDGYKSYKSSGRGTFSVLCTVKHDPTPSSPVVGSTEISAGGSNGVSTGSNIQGGSVGSRGGVNTASKPQQIAPNQGGQAADSGGGGNAGGDSTGSNAPAPANGGGTGNTQGGGTGNAQGSGGNGGDGQGGGGDLGDIGDFSESDFGSLGSSFDGSFSKSGEFSESGYCPQPVIVDVSFAEFSGSFELSYDLFCEFAKSIRIFVVMSGWAFSSLMVYYALSRVAT</sequence>
<feature type="compositionally biased region" description="Gly residues" evidence="1">
    <location>
        <begin position="346"/>
        <end position="379"/>
    </location>
</feature>
<feature type="signal peptide" evidence="3">
    <location>
        <begin position="1"/>
        <end position="22"/>
    </location>
</feature>
<evidence type="ECO:0000256" key="2">
    <source>
        <dbReference type="SAM" id="Phobius"/>
    </source>
</evidence>
<reference evidence="4" key="1">
    <citation type="journal article" name="Emerg. Infect. Dis.">
        <title>Two cases of a newly characterized neisseria species.</title>
        <authorList>
            <person name="Mustapha M."/>
            <person name="Lemos A.P.S."/>
            <person name="Harrison L.H."/>
            <person name="Vantyne D."/>
            <person name="Sacchi C.T."/>
        </authorList>
    </citation>
    <scope>NUCLEOTIDE SEQUENCE</scope>
    <source>
        <strain evidence="4">N.95.16</strain>
    </source>
</reference>
<feature type="compositionally biased region" description="Polar residues" evidence="1">
    <location>
        <begin position="288"/>
        <end position="297"/>
    </location>
</feature>
<keyword evidence="2" id="KW-0812">Transmembrane</keyword>
<gene>
    <name evidence="4" type="ORF">GJU80_12650</name>
</gene>
<feature type="region of interest" description="Disordered" evidence="1">
    <location>
        <begin position="106"/>
        <end position="167"/>
    </location>
</feature>
<keyword evidence="3" id="KW-0732">Signal</keyword>
<keyword evidence="2" id="KW-0472">Membrane</keyword>
<accession>A0A7X2KZK3</accession>
<keyword evidence="5" id="KW-1185">Reference proteome</keyword>
<evidence type="ECO:0000313" key="5">
    <source>
        <dbReference type="Proteomes" id="UP000486297"/>
    </source>
</evidence>
<feature type="compositionally biased region" description="Gly residues" evidence="1">
    <location>
        <begin position="326"/>
        <end position="336"/>
    </location>
</feature>
<organism evidence="4 5">
    <name type="scientific">Neisseria brasiliensis</name>
    <dbReference type="NCBI Taxonomy" id="2666100"/>
    <lineage>
        <taxon>Bacteria</taxon>
        <taxon>Pseudomonadati</taxon>
        <taxon>Pseudomonadota</taxon>
        <taxon>Betaproteobacteria</taxon>
        <taxon>Neisseriales</taxon>
        <taxon>Neisseriaceae</taxon>
        <taxon>Neisseria</taxon>
    </lineage>
</organism>
<dbReference type="NCBIfam" id="NF041109">
    <property type="entry name" value="VF_TspB_C_term"/>
    <property type="match status" value="1"/>
</dbReference>
<dbReference type="Proteomes" id="UP000486297">
    <property type="component" value="Unassembled WGS sequence"/>
</dbReference>
<comment type="caution">
    <text evidence="4">The sequence shown here is derived from an EMBL/GenBank/DDBJ whole genome shotgun (WGS) entry which is preliminary data.</text>
</comment>
<dbReference type="EMBL" id="WJXO01000002">
    <property type="protein sequence ID" value="MRN39303.1"/>
    <property type="molecule type" value="Genomic_DNA"/>
</dbReference>
<dbReference type="RefSeq" id="WP_097784584.1">
    <property type="nucleotide sequence ID" value="NZ_WJXO01000002.1"/>
</dbReference>
<feature type="compositionally biased region" description="Gly residues" evidence="1">
    <location>
        <begin position="138"/>
        <end position="167"/>
    </location>
</feature>
<evidence type="ECO:0008006" key="6">
    <source>
        <dbReference type="Google" id="ProtNLM"/>
    </source>
</evidence>
<keyword evidence="2" id="KW-1133">Transmembrane helix</keyword>
<feature type="chain" id="PRO_5031188728" description="Attachment protein" evidence="3">
    <location>
        <begin position="23"/>
        <end position="468"/>
    </location>
</feature>
<proteinExistence type="predicted"/>
<dbReference type="InterPro" id="IPR008708">
    <property type="entry name" value="Neisseria_TspB"/>
</dbReference>
<evidence type="ECO:0000256" key="1">
    <source>
        <dbReference type="SAM" id="MobiDB-lite"/>
    </source>
</evidence>
<evidence type="ECO:0000313" key="4">
    <source>
        <dbReference type="EMBL" id="MRN39303.1"/>
    </source>
</evidence>
<protein>
    <recommendedName>
        <fullName evidence="6">Attachment protein</fullName>
    </recommendedName>
</protein>
<evidence type="ECO:0000256" key="3">
    <source>
        <dbReference type="SAM" id="SignalP"/>
    </source>
</evidence>
<dbReference type="AlphaFoldDB" id="A0A7X2KZK3"/>
<name>A0A7X2KZK3_9NEIS</name>